<dbReference type="InterPro" id="IPR027417">
    <property type="entry name" value="P-loop_NTPase"/>
</dbReference>
<organism evidence="5 6">
    <name type="scientific">Candidatus Cryptobacteroides gallistercoris</name>
    <dbReference type="NCBI Taxonomy" id="2840765"/>
    <lineage>
        <taxon>Bacteria</taxon>
        <taxon>Pseudomonadati</taxon>
        <taxon>Bacteroidota</taxon>
        <taxon>Bacteroidia</taxon>
        <taxon>Bacteroidales</taxon>
        <taxon>Candidatus Cryptobacteroides</taxon>
    </lineage>
</organism>
<dbReference type="AlphaFoldDB" id="A0A940DP69"/>
<dbReference type="InterPro" id="IPR018541">
    <property type="entry name" value="Ftsk_gamma"/>
</dbReference>
<comment type="caution">
    <text evidence="5">The sequence shown here is derived from an EMBL/GenBank/DDBJ whole genome shotgun (WGS) entry which is preliminary data.</text>
</comment>
<dbReference type="GO" id="GO:0005524">
    <property type="term" value="F:ATP binding"/>
    <property type="evidence" value="ECO:0007669"/>
    <property type="project" value="UniProtKB-UniRule"/>
</dbReference>
<dbReference type="PANTHER" id="PTHR22683">
    <property type="entry name" value="SPORULATION PROTEIN RELATED"/>
    <property type="match status" value="1"/>
</dbReference>
<protein>
    <recommendedName>
        <fullName evidence="4">FtsK domain-containing protein</fullName>
    </recommendedName>
</protein>
<keyword evidence="2 3" id="KW-0067">ATP-binding</keyword>
<evidence type="ECO:0000256" key="3">
    <source>
        <dbReference type="PROSITE-ProRule" id="PRU00289"/>
    </source>
</evidence>
<dbReference type="Gene3D" id="1.10.10.10">
    <property type="entry name" value="Winged helix-like DNA-binding domain superfamily/Winged helix DNA-binding domain"/>
    <property type="match status" value="1"/>
</dbReference>
<dbReference type="PANTHER" id="PTHR22683:SF41">
    <property type="entry name" value="DNA TRANSLOCASE FTSK"/>
    <property type="match status" value="1"/>
</dbReference>
<gene>
    <name evidence="5" type="ORF">IAC07_06980</name>
</gene>
<dbReference type="Pfam" id="PF01580">
    <property type="entry name" value="FtsK_SpoIIIE"/>
    <property type="match status" value="1"/>
</dbReference>
<proteinExistence type="predicted"/>
<evidence type="ECO:0000259" key="4">
    <source>
        <dbReference type="PROSITE" id="PS50901"/>
    </source>
</evidence>
<evidence type="ECO:0000256" key="2">
    <source>
        <dbReference type="ARBA" id="ARBA00022840"/>
    </source>
</evidence>
<reference evidence="5" key="1">
    <citation type="submission" date="2020-10" db="EMBL/GenBank/DDBJ databases">
        <authorList>
            <person name="Gilroy R."/>
        </authorList>
    </citation>
    <scope>NUCLEOTIDE SEQUENCE</scope>
    <source>
        <strain evidence="5">F1-3629</strain>
    </source>
</reference>
<dbReference type="EMBL" id="JADIMJ010000105">
    <property type="protein sequence ID" value="MBO8454444.1"/>
    <property type="molecule type" value="Genomic_DNA"/>
</dbReference>
<dbReference type="Proteomes" id="UP000771749">
    <property type="component" value="Unassembled WGS sequence"/>
</dbReference>
<dbReference type="InterPro" id="IPR050206">
    <property type="entry name" value="FtsK/SpoIIIE/SftA"/>
</dbReference>
<dbReference type="SUPFAM" id="SSF52540">
    <property type="entry name" value="P-loop containing nucleoside triphosphate hydrolases"/>
    <property type="match status" value="1"/>
</dbReference>
<feature type="binding site" evidence="3">
    <location>
        <begin position="83"/>
        <end position="90"/>
    </location>
    <ligand>
        <name>ATP</name>
        <dbReference type="ChEBI" id="CHEBI:30616"/>
    </ligand>
</feature>
<name>A0A940DP69_9BACT</name>
<dbReference type="PROSITE" id="PS50901">
    <property type="entry name" value="FTSK"/>
    <property type="match status" value="1"/>
</dbReference>
<evidence type="ECO:0000313" key="6">
    <source>
        <dbReference type="Proteomes" id="UP000771749"/>
    </source>
</evidence>
<dbReference type="SMART" id="SM00843">
    <property type="entry name" value="Ftsk_gamma"/>
    <property type="match status" value="1"/>
</dbReference>
<reference evidence="5" key="2">
    <citation type="journal article" date="2021" name="PeerJ">
        <title>Extensive microbial diversity within the chicken gut microbiome revealed by metagenomics and culture.</title>
        <authorList>
            <person name="Gilroy R."/>
            <person name="Ravi A."/>
            <person name="Getino M."/>
            <person name="Pursley I."/>
            <person name="Horton D.L."/>
            <person name="Alikhan N.F."/>
            <person name="Baker D."/>
            <person name="Gharbi K."/>
            <person name="Hall N."/>
            <person name="Watson M."/>
            <person name="Adriaenssens E.M."/>
            <person name="Foster-Nyarko E."/>
            <person name="Jarju S."/>
            <person name="Secka A."/>
            <person name="Antonio M."/>
            <person name="Oren A."/>
            <person name="Chaudhuri R.R."/>
            <person name="La Ragione R."/>
            <person name="Hildebrand F."/>
            <person name="Pallen M.J."/>
        </authorList>
    </citation>
    <scope>NUCLEOTIDE SEQUENCE</scope>
    <source>
        <strain evidence="5">F1-3629</strain>
    </source>
</reference>
<dbReference type="GO" id="GO:0003677">
    <property type="term" value="F:DNA binding"/>
    <property type="evidence" value="ECO:0007669"/>
    <property type="project" value="InterPro"/>
</dbReference>
<keyword evidence="1 3" id="KW-0547">Nucleotide-binding</keyword>
<dbReference type="InterPro" id="IPR036390">
    <property type="entry name" value="WH_DNA-bd_sf"/>
</dbReference>
<accession>A0A940DP69</accession>
<dbReference type="InterPro" id="IPR002543">
    <property type="entry name" value="FtsK_dom"/>
</dbReference>
<dbReference type="InterPro" id="IPR036388">
    <property type="entry name" value="WH-like_DNA-bd_sf"/>
</dbReference>
<sequence>MESGNYIFPSLELLDGHEDVRLADSVGIEAENDRQSAVPLKAMLSNEAFLNSTAELPVAMGVDIFNKVKVFDLADAPHLLIAGATKQGKTEGINDIITSLLYAKHPSELKFVLIDPKMVEFTRYSMLIRHYLAVFPDAADEKVKIDNAIVTQPKQAEDMLSSLCAEMDMRFQLISQAEVRNIKEYNSKYSDGLLRPEDGHHFLPYIVVVIDEYADLIKAGQMGVKTKSMATSIMASIIRLAQKGRAAGIHVIIATQRPSADVITGLIKANFTTRIAFKVSTRADSFTILDSPGAEHLIGKGDMLYSVGKEMERMQCAYITPDEISKIVNFIAAQTESAEGPYILPKPHDEANEDAKKASVPVTEFDPLFEEVAEYVVKRAEVSVSDLQRKFAVGYLRGCRIMEQLESVGIVTSGQHPDSEHNPNDKYSVLVKGKKELAKILSGINSQ</sequence>
<dbReference type="Gene3D" id="3.40.50.300">
    <property type="entry name" value="P-loop containing nucleotide triphosphate hydrolases"/>
    <property type="match status" value="1"/>
</dbReference>
<dbReference type="Pfam" id="PF09397">
    <property type="entry name" value="FtsK_gamma"/>
    <property type="match status" value="1"/>
</dbReference>
<evidence type="ECO:0000313" key="5">
    <source>
        <dbReference type="EMBL" id="MBO8454444.1"/>
    </source>
</evidence>
<dbReference type="SUPFAM" id="SSF46785">
    <property type="entry name" value="Winged helix' DNA-binding domain"/>
    <property type="match status" value="1"/>
</dbReference>
<feature type="domain" description="FtsK" evidence="4">
    <location>
        <begin position="65"/>
        <end position="286"/>
    </location>
</feature>
<evidence type="ECO:0000256" key="1">
    <source>
        <dbReference type="ARBA" id="ARBA00022741"/>
    </source>
</evidence>